<reference evidence="1 2" key="1">
    <citation type="submission" date="2017-03" db="EMBL/GenBank/DDBJ databases">
        <title>Complete genome sequence of the novel DNRA strain Pseudomonas sp. S-6-2 isolated from Chinese polluted river sediment. Journal of Biotechnology.</title>
        <authorList>
            <person name="Li J."/>
            <person name="Xiang F."/>
            <person name="Wang L."/>
            <person name="Xi L."/>
            <person name="Liu J."/>
        </authorList>
    </citation>
    <scope>NUCLEOTIDE SEQUENCE [LARGE SCALE GENOMIC DNA]</scope>
    <source>
        <strain evidence="1 2">S-6-2</strain>
    </source>
</reference>
<dbReference type="Proteomes" id="UP000243488">
    <property type="component" value="Chromosome"/>
</dbReference>
<dbReference type="STRING" id="1931241.BVH74_12660"/>
<keyword evidence="2" id="KW-1185">Reference proteome</keyword>
<evidence type="ECO:0000313" key="2">
    <source>
        <dbReference type="Proteomes" id="UP000243488"/>
    </source>
</evidence>
<accession>A0A1V0B6J5</accession>
<organism evidence="1 2">
    <name type="scientific">Halopseudomonas phragmitis</name>
    <dbReference type="NCBI Taxonomy" id="1931241"/>
    <lineage>
        <taxon>Bacteria</taxon>
        <taxon>Pseudomonadati</taxon>
        <taxon>Pseudomonadota</taxon>
        <taxon>Gammaproteobacteria</taxon>
        <taxon>Pseudomonadales</taxon>
        <taxon>Pseudomonadaceae</taxon>
        <taxon>Halopseudomonas</taxon>
    </lineage>
</organism>
<dbReference type="EMBL" id="CP020100">
    <property type="protein sequence ID" value="AQZ95548.1"/>
    <property type="molecule type" value="Genomic_DNA"/>
</dbReference>
<protein>
    <submittedName>
        <fullName evidence="1">Uncharacterized protein</fullName>
    </submittedName>
</protein>
<evidence type="ECO:0000313" key="1">
    <source>
        <dbReference type="EMBL" id="AQZ95548.1"/>
    </source>
</evidence>
<gene>
    <name evidence="1" type="ORF">BVH74_12660</name>
</gene>
<name>A0A1V0B6J5_9GAMM</name>
<dbReference type="AlphaFoldDB" id="A0A1V0B6J5"/>
<sequence>MNPVLMGFGLAVMIGSAAMVPFAKSSGVKLGYERGLAAGRAECQQDTIDELTVLITSSQYLVTTAHTASQQLAKTISDRQQADATSTRELRHALALTAAERAQCRFDAVSLRHVESARDRAAAAAAGGIGSAMPTASGHE</sequence>
<dbReference type="KEGG" id="ppha:BVH74_12660"/>
<proteinExistence type="predicted"/>